<reference evidence="2" key="1">
    <citation type="submission" date="2024-01" db="EMBL/GenBank/DDBJ databases">
        <authorList>
            <person name="Webb A."/>
        </authorList>
    </citation>
    <scope>NUCLEOTIDE SEQUENCE</scope>
    <source>
        <strain evidence="2">Pm1</strain>
    </source>
</reference>
<evidence type="ECO:0000313" key="3">
    <source>
        <dbReference type="Proteomes" id="UP001162060"/>
    </source>
</evidence>
<feature type="compositionally biased region" description="Basic and acidic residues" evidence="1">
    <location>
        <begin position="179"/>
        <end position="207"/>
    </location>
</feature>
<feature type="region of interest" description="Disordered" evidence="1">
    <location>
        <begin position="1"/>
        <end position="41"/>
    </location>
</feature>
<proteinExistence type="predicted"/>
<feature type="compositionally biased region" description="Low complexity" evidence="1">
    <location>
        <begin position="1"/>
        <end position="29"/>
    </location>
</feature>
<accession>A0AAV1TIA8</accession>
<evidence type="ECO:0000256" key="1">
    <source>
        <dbReference type="SAM" id="MobiDB-lite"/>
    </source>
</evidence>
<name>A0AAV1TIA8_9STRA</name>
<feature type="region of interest" description="Disordered" evidence="1">
    <location>
        <begin position="169"/>
        <end position="207"/>
    </location>
</feature>
<dbReference type="EMBL" id="CAKLBY020000058">
    <property type="protein sequence ID" value="CAK7921776.1"/>
    <property type="molecule type" value="Genomic_DNA"/>
</dbReference>
<dbReference type="AlphaFoldDB" id="A0AAV1TIA8"/>
<gene>
    <name evidence="2" type="ORF">PM001_LOCUS7311</name>
</gene>
<evidence type="ECO:0000313" key="2">
    <source>
        <dbReference type="EMBL" id="CAK7921776.1"/>
    </source>
</evidence>
<protein>
    <submittedName>
        <fullName evidence="2">Uncharacterized protein</fullName>
    </submittedName>
</protein>
<sequence>MRSSSSASRRGSCSRGQVTTSTPTTCTSSALDDAGRPSPIAVKTDSIDRVGSGQSLCIETAKGDDGRDGDCRANLSMSTPSKKSVTWSTITVHEFGVGLGGSAISNKGGPPIGLAETPEFTWTTKVGEMAECSEGVHRFSPSQRVRLLQAAGIPDGIITRHAREATIILSSRRRSNMSGEERAEHETEKEGEKETSRKSNCKRSAEQARLEYPPCSVHLQRPRMIPVSYA</sequence>
<comment type="caution">
    <text evidence="2">The sequence shown here is derived from an EMBL/GenBank/DDBJ whole genome shotgun (WGS) entry which is preliminary data.</text>
</comment>
<organism evidence="2 3">
    <name type="scientific">Peronospora matthiolae</name>
    <dbReference type="NCBI Taxonomy" id="2874970"/>
    <lineage>
        <taxon>Eukaryota</taxon>
        <taxon>Sar</taxon>
        <taxon>Stramenopiles</taxon>
        <taxon>Oomycota</taxon>
        <taxon>Peronosporomycetes</taxon>
        <taxon>Peronosporales</taxon>
        <taxon>Peronosporaceae</taxon>
        <taxon>Peronospora</taxon>
    </lineage>
</organism>
<dbReference type="Proteomes" id="UP001162060">
    <property type="component" value="Unassembled WGS sequence"/>
</dbReference>